<feature type="compositionally biased region" description="Polar residues" evidence="1">
    <location>
        <begin position="684"/>
        <end position="704"/>
    </location>
</feature>
<evidence type="ECO:0008006" key="4">
    <source>
        <dbReference type="Google" id="ProtNLM"/>
    </source>
</evidence>
<dbReference type="PANTHER" id="PTHR34282:SF1">
    <property type="entry name" value="DUF3741 DOMAIN-CONTAINING PROTEIN"/>
    <property type="match status" value="1"/>
</dbReference>
<keyword evidence="3" id="KW-1185">Reference proteome</keyword>
<organism evidence="2 3">
    <name type="scientific">Solanum commersonii</name>
    <name type="common">Commerson's wild potato</name>
    <name type="synonym">Commerson's nightshade</name>
    <dbReference type="NCBI Taxonomy" id="4109"/>
    <lineage>
        <taxon>Eukaryota</taxon>
        <taxon>Viridiplantae</taxon>
        <taxon>Streptophyta</taxon>
        <taxon>Embryophyta</taxon>
        <taxon>Tracheophyta</taxon>
        <taxon>Spermatophyta</taxon>
        <taxon>Magnoliopsida</taxon>
        <taxon>eudicotyledons</taxon>
        <taxon>Gunneridae</taxon>
        <taxon>Pentapetalae</taxon>
        <taxon>asterids</taxon>
        <taxon>lamiids</taxon>
        <taxon>Solanales</taxon>
        <taxon>Solanaceae</taxon>
        <taxon>Solanoideae</taxon>
        <taxon>Solaneae</taxon>
        <taxon>Solanum</taxon>
    </lineage>
</organism>
<feature type="compositionally biased region" description="Basic and acidic residues" evidence="1">
    <location>
        <begin position="734"/>
        <end position="753"/>
    </location>
</feature>
<evidence type="ECO:0000313" key="2">
    <source>
        <dbReference type="EMBL" id="KAG5613292.1"/>
    </source>
</evidence>
<feature type="compositionally biased region" description="Basic and acidic residues" evidence="1">
    <location>
        <begin position="382"/>
        <end position="408"/>
    </location>
</feature>
<feature type="region of interest" description="Disordered" evidence="1">
    <location>
        <begin position="82"/>
        <end position="127"/>
    </location>
</feature>
<accession>A0A9J5ZME8</accession>
<dbReference type="AlphaFoldDB" id="A0A9J5ZME8"/>
<dbReference type="OrthoDB" id="761625at2759"/>
<evidence type="ECO:0000313" key="3">
    <source>
        <dbReference type="Proteomes" id="UP000824120"/>
    </source>
</evidence>
<feature type="compositionally biased region" description="Polar residues" evidence="1">
    <location>
        <begin position="99"/>
        <end position="127"/>
    </location>
</feature>
<proteinExistence type="predicted"/>
<sequence>MGEGIPKKEKEDGKFNEEEEQKGDAMVVEAADPKRKKEGEVSKRRNRVEMGVSKKEKSKRWGRWLRKLLHDLKLRKERVAAAQNSGYSYSTPRDARANPGQTYRGSRQTKTLESVNSRVGSTSNRSFRVEESSGQIVTYGTGRVRNSEKVGDLSMALAFAIENGGKFTKMDSGSSRNPVLTFLHQFSQRSMDISKTDRRTYHLPNSQFPSVSQVHINEVSKGIHKLNQILKACSNGLNFNRNSIEVGQELLKGAMDLEEALRMLVNLQEASDHMIKPQSKNRITLLDEDEDEDVKIVDQKQLDLPRFSFDKPLKNSYVTKGTAKNDIKQRLMALTYPDQTPKLHEKQLLSTNKSMSHKRSASCAPDFKSLNQKNQLKGTKSGSEKGRISNKEDNKASRKGSDPKKKQEPVLMRSAGSIGTRDAENRSSLNVDKNMISDILPVQDAKFVRKAEIIRTSPSRNNDMVSSGRVQQQEERSIAVNKDTGPVPSGSPMINNMMDKPHSKNIQVNQVNFQQKQKEQNQTSVKGKIIKTVEIKETISQTKKPQTSRVPPIDIVLQEDTIQKEKKETDKFPLSNEQKALAKDEVHHVQKLKKSEGRDEKHQAGKKEKLPSNKTMQARTHKANQVEIIASPNSRNGAASLKKKQSSRNQSILGTKNSTKSKNGAPAKDSSNGINQALAKHRNSSTSVGIMQSSENKNTNQNVLSKEVLSRSEKLNNISQSSKQEKPLNLPSADRMDHHNKIHRTETSPKIDESSPTLQDTKLQKDDRSCSGGAEQSTENQTRETNVDNIGSNEPDVSMEILDFQIELLGKIETSTSCNTTMEKECDNLTDSGTEISNENHQEKTPQEVEISMDQKVREDRPKISQATDQFNGIHQEASQNSKLFNDEQNKSFPAKFTGKIKISNVVRNDQETTLPLVVQEPLTVPEKHFKESVIKNQLFLNTAEALFKLNIPISILHASDQNNQGEDVKLMIDCGYEIMKRKAIRQELAVHPYATISIGYTKTRSLDNLIKQLCNDFDTLKSYGGNGNVSDERDEADYLHNMIGKDMSNRNPDVNSMWDSGWSTEQIMFGFIEKDDVVKDVEKHLLNGLINEIMMDLLRIAISV</sequence>
<feature type="compositionally biased region" description="Basic and acidic residues" evidence="1">
    <location>
        <begin position="562"/>
        <end position="571"/>
    </location>
</feature>
<dbReference type="PANTHER" id="PTHR34282">
    <property type="entry name" value="OS01G0228800 PROTEIN-RELATED"/>
    <property type="match status" value="1"/>
</dbReference>
<feature type="compositionally biased region" description="Basic and acidic residues" evidence="1">
    <location>
        <begin position="1"/>
        <end position="16"/>
    </location>
</feature>
<feature type="compositionally biased region" description="Basic and acidic residues" evidence="1">
    <location>
        <begin position="31"/>
        <end position="43"/>
    </location>
</feature>
<feature type="compositionally biased region" description="Polar residues" evidence="1">
    <location>
        <begin position="647"/>
        <end position="662"/>
    </location>
</feature>
<protein>
    <recommendedName>
        <fullName evidence="4">DUF3741 domain-containing protein</fullName>
    </recommendedName>
</protein>
<reference evidence="2 3" key="1">
    <citation type="submission" date="2020-09" db="EMBL/GenBank/DDBJ databases">
        <title>De no assembly of potato wild relative species, Solanum commersonii.</title>
        <authorList>
            <person name="Cho K."/>
        </authorList>
    </citation>
    <scope>NUCLEOTIDE SEQUENCE [LARGE SCALE GENOMIC DNA]</scope>
    <source>
        <strain evidence="2">LZ3.2</strain>
        <tissue evidence="2">Leaf</tissue>
    </source>
</reference>
<feature type="compositionally biased region" description="Polar residues" evidence="1">
    <location>
        <begin position="459"/>
        <end position="471"/>
    </location>
</feature>
<evidence type="ECO:0000256" key="1">
    <source>
        <dbReference type="SAM" id="MobiDB-lite"/>
    </source>
</evidence>
<comment type="caution">
    <text evidence="2">The sequence shown here is derived from an EMBL/GenBank/DDBJ whole genome shotgun (WGS) entry which is preliminary data.</text>
</comment>
<dbReference type="EMBL" id="JACXVP010000004">
    <property type="protein sequence ID" value="KAG5613292.1"/>
    <property type="molecule type" value="Genomic_DNA"/>
</dbReference>
<feature type="compositionally biased region" description="Polar residues" evidence="1">
    <location>
        <begin position="369"/>
        <end position="381"/>
    </location>
</feature>
<dbReference type="Proteomes" id="UP000824120">
    <property type="component" value="Chromosome 4"/>
</dbReference>
<feature type="compositionally biased region" description="Basic and acidic residues" evidence="1">
    <location>
        <begin position="580"/>
        <end position="611"/>
    </location>
</feature>
<name>A0A9J5ZME8_SOLCO</name>
<gene>
    <name evidence="2" type="ORF">H5410_024573</name>
</gene>
<feature type="region of interest" description="Disordered" evidence="1">
    <location>
        <begin position="562"/>
        <end position="795"/>
    </location>
</feature>
<feature type="region of interest" description="Disordered" evidence="1">
    <location>
        <begin position="1"/>
        <end position="56"/>
    </location>
</feature>
<feature type="region of interest" description="Disordered" evidence="1">
    <location>
        <begin position="351"/>
        <end position="426"/>
    </location>
</feature>
<feature type="compositionally biased region" description="Polar residues" evidence="1">
    <location>
        <begin position="82"/>
        <end position="91"/>
    </location>
</feature>
<feature type="region of interest" description="Disordered" evidence="1">
    <location>
        <begin position="459"/>
        <end position="491"/>
    </location>
</feature>